<dbReference type="EMBL" id="KN832889">
    <property type="protein sequence ID" value="KIM94688.1"/>
    <property type="molecule type" value="Genomic_DNA"/>
</dbReference>
<protein>
    <submittedName>
        <fullName evidence="1">Uncharacterized protein</fullName>
    </submittedName>
</protein>
<dbReference type="AlphaFoldDB" id="A0A0C3C724"/>
<reference evidence="1 2" key="1">
    <citation type="submission" date="2014-04" db="EMBL/GenBank/DDBJ databases">
        <authorList>
            <consortium name="DOE Joint Genome Institute"/>
            <person name="Kuo A."/>
            <person name="Martino E."/>
            <person name="Perotto S."/>
            <person name="Kohler A."/>
            <person name="Nagy L.G."/>
            <person name="Floudas D."/>
            <person name="Copeland A."/>
            <person name="Barry K.W."/>
            <person name="Cichocki N."/>
            <person name="Veneault-Fourrey C."/>
            <person name="LaButti K."/>
            <person name="Lindquist E.A."/>
            <person name="Lipzen A."/>
            <person name="Lundell T."/>
            <person name="Morin E."/>
            <person name="Murat C."/>
            <person name="Sun H."/>
            <person name="Tunlid A."/>
            <person name="Henrissat B."/>
            <person name="Grigoriev I.V."/>
            <person name="Hibbett D.S."/>
            <person name="Martin F."/>
            <person name="Nordberg H.P."/>
            <person name="Cantor M.N."/>
            <person name="Hua S.X."/>
        </authorList>
    </citation>
    <scope>NUCLEOTIDE SEQUENCE [LARGE SCALE GENOMIC DNA]</scope>
    <source>
        <strain evidence="1 2">Zn</strain>
    </source>
</reference>
<organism evidence="1 2">
    <name type="scientific">Oidiodendron maius (strain Zn)</name>
    <dbReference type="NCBI Taxonomy" id="913774"/>
    <lineage>
        <taxon>Eukaryota</taxon>
        <taxon>Fungi</taxon>
        <taxon>Dikarya</taxon>
        <taxon>Ascomycota</taxon>
        <taxon>Pezizomycotina</taxon>
        <taxon>Leotiomycetes</taxon>
        <taxon>Leotiomycetes incertae sedis</taxon>
        <taxon>Myxotrichaceae</taxon>
        <taxon>Oidiodendron</taxon>
    </lineage>
</organism>
<proteinExistence type="predicted"/>
<evidence type="ECO:0000313" key="2">
    <source>
        <dbReference type="Proteomes" id="UP000054321"/>
    </source>
</evidence>
<accession>A0A0C3C724</accession>
<dbReference type="InParanoid" id="A0A0C3C724"/>
<keyword evidence="2" id="KW-1185">Reference proteome</keyword>
<dbReference type="Proteomes" id="UP000054321">
    <property type="component" value="Unassembled WGS sequence"/>
</dbReference>
<reference evidence="2" key="2">
    <citation type="submission" date="2015-01" db="EMBL/GenBank/DDBJ databases">
        <title>Evolutionary Origins and Diversification of the Mycorrhizal Mutualists.</title>
        <authorList>
            <consortium name="DOE Joint Genome Institute"/>
            <consortium name="Mycorrhizal Genomics Consortium"/>
            <person name="Kohler A."/>
            <person name="Kuo A."/>
            <person name="Nagy L.G."/>
            <person name="Floudas D."/>
            <person name="Copeland A."/>
            <person name="Barry K.W."/>
            <person name="Cichocki N."/>
            <person name="Veneault-Fourrey C."/>
            <person name="LaButti K."/>
            <person name="Lindquist E.A."/>
            <person name="Lipzen A."/>
            <person name="Lundell T."/>
            <person name="Morin E."/>
            <person name="Murat C."/>
            <person name="Riley R."/>
            <person name="Ohm R."/>
            <person name="Sun H."/>
            <person name="Tunlid A."/>
            <person name="Henrissat B."/>
            <person name="Grigoriev I.V."/>
            <person name="Hibbett D.S."/>
            <person name="Martin F."/>
        </authorList>
    </citation>
    <scope>NUCLEOTIDE SEQUENCE [LARGE SCALE GENOMIC DNA]</scope>
    <source>
        <strain evidence="2">Zn</strain>
    </source>
</reference>
<gene>
    <name evidence="1" type="ORF">OIDMADRAFT_34701</name>
</gene>
<sequence>MPTATITETRTPVFPHLPHDWANFLSFASAIQEFPRYIGLFPLETLNYSTYSEVNHSQNWRKCSRQTAAGEYQGTKSTSLKDHSSEYAFGLASHNLILSDLYAAEGYDVLLIDILEGKHNEEETLFF</sequence>
<evidence type="ECO:0000313" key="1">
    <source>
        <dbReference type="EMBL" id="KIM94688.1"/>
    </source>
</evidence>
<name>A0A0C3C724_OIDMZ</name>
<dbReference type="HOGENOM" id="CLU_1971186_0_0_1"/>